<dbReference type="PANTHER" id="PTHR38446:SF1">
    <property type="entry name" value="BLL0914 PROTEIN"/>
    <property type="match status" value="1"/>
</dbReference>
<feature type="transmembrane region" description="Helical" evidence="1">
    <location>
        <begin position="107"/>
        <end position="126"/>
    </location>
</feature>
<dbReference type="RefSeq" id="WP_136561065.1">
    <property type="nucleotide sequence ID" value="NZ_BAABLS010000002.1"/>
</dbReference>
<feature type="transmembrane region" description="Helical" evidence="1">
    <location>
        <begin position="55"/>
        <end position="72"/>
    </location>
</feature>
<keyword evidence="1" id="KW-1133">Transmembrane helix</keyword>
<organism evidence="2 3">
    <name type="scientific">Nocardioides caeni</name>
    <dbReference type="NCBI Taxonomy" id="574700"/>
    <lineage>
        <taxon>Bacteria</taxon>
        <taxon>Bacillati</taxon>
        <taxon>Actinomycetota</taxon>
        <taxon>Actinomycetes</taxon>
        <taxon>Propionibacteriales</taxon>
        <taxon>Nocardioidaceae</taxon>
        <taxon>Nocardioides</taxon>
    </lineage>
</organism>
<name>A0A4S8NN28_9ACTN</name>
<dbReference type="Proteomes" id="UP000307087">
    <property type="component" value="Unassembled WGS sequence"/>
</dbReference>
<dbReference type="PANTHER" id="PTHR38446">
    <property type="entry name" value="BLL0914 PROTEIN"/>
    <property type="match status" value="1"/>
</dbReference>
<keyword evidence="1" id="KW-0812">Transmembrane</keyword>
<evidence type="ECO:0000313" key="2">
    <source>
        <dbReference type="EMBL" id="THV18350.1"/>
    </source>
</evidence>
<feature type="transmembrane region" description="Helical" evidence="1">
    <location>
        <begin position="78"/>
        <end position="100"/>
    </location>
</feature>
<comment type="caution">
    <text evidence="2">The sequence shown here is derived from an EMBL/GenBank/DDBJ whole genome shotgun (WGS) entry which is preliminary data.</text>
</comment>
<keyword evidence="3" id="KW-1185">Reference proteome</keyword>
<keyword evidence="1" id="KW-0472">Membrane</keyword>
<evidence type="ECO:0000256" key="1">
    <source>
        <dbReference type="SAM" id="Phobius"/>
    </source>
</evidence>
<dbReference type="InterPro" id="IPR009732">
    <property type="entry name" value="DUF1304"/>
</dbReference>
<accession>A0A4S8NN28</accession>
<protein>
    <submittedName>
        <fullName evidence="2">DUF1304 domain-containing protein</fullName>
    </submittedName>
</protein>
<dbReference type="EMBL" id="STGW01000001">
    <property type="protein sequence ID" value="THV18350.1"/>
    <property type="molecule type" value="Genomic_DNA"/>
</dbReference>
<proteinExistence type="predicted"/>
<feature type="transmembrane region" description="Helical" evidence="1">
    <location>
        <begin position="6"/>
        <end position="23"/>
    </location>
</feature>
<dbReference type="OrthoDB" id="9803832at2"/>
<reference evidence="2 3" key="1">
    <citation type="journal article" date="2009" name="Int. J. Syst. Evol. Microbiol.">
        <title>Nocardioides caeni sp. nov., isolated from wastewater.</title>
        <authorList>
            <person name="Yoon J.H."/>
            <person name="Kang S.J."/>
            <person name="Park S."/>
            <person name="Kim W."/>
            <person name="Oh T.K."/>
        </authorList>
    </citation>
    <scope>NUCLEOTIDE SEQUENCE [LARGE SCALE GENOMIC DNA]</scope>
    <source>
        <strain evidence="2 3">DSM 23134</strain>
    </source>
</reference>
<dbReference type="AlphaFoldDB" id="A0A4S8NN28"/>
<sequence>MESVALVFAGLAALLHVYIWVMESWTWTSPRTRATFGVSLEEAEATKEMAFNQGFYNLFLAVMALAGVGAFVGDEEAVGATLVFCGAGSMLAAGLVLLVSSPDKARAAITQLTFPLVAVVLLTLSLV</sequence>
<dbReference type="Pfam" id="PF06993">
    <property type="entry name" value="DUF1304"/>
    <property type="match status" value="1"/>
</dbReference>
<evidence type="ECO:0000313" key="3">
    <source>
        <dbReference type="Proteomes" id="UP000307087"/>
    </source>
</evidence>
<gene>
    <name evidence="2" type="ORF">E9934_01555</name>
</gene>